<comment type="subcellular location">
    <subcellularLocation>
        <location evidence="1">Cell membrane</location>
        <topology evidence="1">Multi-pass membrane protein</topology>
    </subcellularLocation>
</comment>
<evidence type="ECO:0000256" key="11">
    <source>
        <dbReference type="SAM" id="Phobius"/>
    </source>
</evidence>
<dbReference type="EC" id="2.4.1.16" evidence="2"/>
<keyword evidence="9" id="KW-0961">Cell wall biogenesis/degradation</keyword>
<keyword evidence="4" id="KW-0328">Glycosyltransferase</keyword>
<dbReference type="GO" id="GO:0005886">
    <property type="term" value="C:plasma membrane"/>
    <property type="evidence" value="ECO:0007669"/>
    <property type="project" value="UniProtKB-SubCell"/>
</dbReference>
<keyword evidence="3" id="KW-1003">Cell membrane</keyword>
<dbReference type="SUPFAM" id="SSF53448">
    <property type="entry name" value="Nucleotide-diphospho-sugar transferases"/>
    <property type="match status" value="1"/>
</dbReference>
<feature type="transmembrane region" description="Helical" evidence="11">
    <location>
        <begin position="705"/>
        <end position="722"/>
    </location>
</feature>
<feature type="transmembrane region" description="Helical" evidence="11">
    <location>
        <begin position="595"/>
        <end position="618"/>
    </location>
</feature>
<feature type="region of interest" description="Disordered" evidence="10">
    <location>
        <begin position="80"/>
        <end position="107"/>
    </location>
</feature>
<evidence type="ECO:0000256" key="10">
    <source>
        <dbReference type="SAM" id="MobiDB-lite"/>
    </source>
</evidence>
<evidence type="ECO:0000313" key="12">
    <source>
        <dbReference type="EMBL" id="OMJ86624.1"/>
    </source>
</evidence>
<dbReference type="Pfam" id="PF01644">
    <property type="entry name" value="Chitin_synth_1"/>
    <property type="match status" value="1"/>
</dbReference>
<evidence type="ECO:0000256" key="8">
    <source>
        <dbReference type="ARBA" id="ARBA00023136"/>
    </source>
</evidence>
<keyword evidence="7 11" id="KW-1133">Transmembrane helix</keyword>
<dbReference type="GO" id="GO:0071555">
    <property type="term" value="P:cell wall organization"/>
    <property type="evidence" value="ECO:0007669"/>
    <property type="project" value="UniProtKB-KW"/>
</dbReference>
<dbReference type="GO" id="GO:0006031">
    <property type="term" value="P:chitin biosynthetic process"/>
    <property type="evidence" value="ECO:0007669"/>
    <property type="project" value="TreeGrafter"/>
</dbReference>
<dbReference type="PANTHER" id="PTHR22914">
    <property type="entry name" value="CHITIN SYNTHASE"/>
    <property type="match status" value="1"/>
</dbReference>
<evidence type="ECO:0000256" key="5">
    <source>
        <dbReference type="ARBA" id="ARBA00022679"/>
    </source>
</evidence>
<proteinExistence type="predicted"/>
<sequence>MSIRNPGDSPKYWKIGIYHEELEDNSKNNENLIKEVFNDSFEKANEVDILHPFYNDKNLGEFFFGSFLADKKKTLISKNQNPAQPTESLNNQNNQNPRKESIQPNQSLKRNEIKDLIEADKYELLIAVTMYEEDPELFKKTMLAINKNLRSENCRFFKNENKEEEKKEEENKEEEKKEEENKEEEKKEEEKKIKDGVAVVVIVDGIKAFYPYVNHEYYKDLFNLEKIFNEHNITSGSKEEKLDKLLKKDYGIEVLAEQSDINDPKKRAKIKAEKLIAYCFVNDVEFEEGLGKIKVFFCVKQKNKRKLNSHLWFFRAFCKPANPEYVLLVDVGTEPEIDAIENLCRAFDDDMVAGVCGEIIPKIKDVHLTDLLYQTQLVEYKFAHIFDKALESLIGYITVLPGAFSAYRYKSLMIDDIDGPLWNYYFKSLRQPLNSCYMSNIYLAEDRVLCMALVTCKGKNNILKYVSNAKANTDPPTIFTDLVLQRRRWINGSWFALIDIIWHIGSIWRSGHNCFRKLLFSLMVFYYAANVFYSFFIIGGFYLSLSICLRKQFPAGDNTEELSGVGKVLIAMYLFLIIANVVLSLGSNIKSANRAFWTLSLLYALYMIIYIALLLFMFERYLGSKYVWIPVVFTLGSYMLLLCLNKCICNVLKGIIQYLLATPTYINIFTIYAVCNVHDCTWGNRSSELTAKESETKSDYERYRAYYVSFWFLMNSGFAYSFDALNVSGQSYSIFIYWVGMGGLAIVILRFLGALAFMIKGQKRSNRSNRRAFSDSIIPMLQSNNI</sequence>
<keyword evidence="5" id="KW-0808">Transferase</keyword>
<feature type="transmembrane region" description="Helical" evidence="11">
    <location>
        <begin position="520"/>
        <end position="545"/>
    </location>
</feature>
<accession>A0A1R2CC80</accession>
<evidence type="ECO:0000256" key="6">
    <source>
        <dbReference type="ARBA" id="ARBA00022692"/>
    </source>
</evidence>
<reference evidence="12 13" key="1">
    <citation type="submission" date="2016-11" db="EMBL/GenBank/DDBJ databases">
        <title>The macronuclear genome of Stentor coeruleus: a giant cell with tiny introns.</title>
        <authorList>
            <person name="Slabodnick M."/>
            <person name="Ruby J.G."/>
            <person name="Reiff S.B."/>
            <person name="Swart E.C."/>
            <person name="Gosai S."/>
            <person name="Prabakaran S."/>
            <person name="Witkowska E."/>
            <person name="Larue G.E."/>
            <person name="Fisher S."/>
            <person name="Freeman R.M."/>
            <person name="Gunawardena J."/>
            <person name="Chu W."/>
            <person name="Stover N.A."/>
            <person name="Gregory B.D."/>
            <person name="Nowacki M."/>
            <person name="Derisi J."/>
            <person name="Roy S.W."/>
            <person name="Marshall W.F."/>
            <person name="Sood P."/>
        </authorList>
    </citation>
    <scope>NUCLEOTIDE SEQUENCE [LARGE SCALE GENOMIC DNA]</scope>
    <source>
        <strain evidence="12">WM001</strain>
    </source>
</reference>
<keyword evidence="13" id="KW-1185">Reference proteome</keyword>
<keyword evidence="8 11" id="KW-0472">Membrane</keyword>
<evidence type="ECO:0000256" key="3">
    <source>
        <dbReference type="ARBA" id="ARBA00022475"/>
    </source>
</evidence>
<dbReference type="InterPro" id="IPR029044">
    <property type="entry name" value="Nucleotide-diphossugar_trans"/>
</dbReference>
<feature type="transmembrane region" description="Helical" evidence="11">
    <location>
        <begin position="565"/>
        <end position="583"/>
    </location>
</feature>
<feature type="region of interest" description="Disordered" evidence="10">
    <location>
        <begin position="161"/>
        <end position="189"/>
    </location>
</feature>
<feature type="transmembrane region" description="Helical" evidence="11">
    <location>
        <begin position="734"/>
        <end position="759"/>
    </location>
</feature>
<feature type="transmembrane region" description="Helical" evidence="11">
    <location>
        <begin position="624"/>
        <end position="644"/>
    </location>
</feature>
<gene>
    <name evidence="12" type="ORF">SteCoe_11840</name>
</gene>
<evidence type="ECO:0000256" key="1">
    <source>
        <dbReference type="ARBA" id="ARBA00004651"/>
    </source>
</evidence>
<comment type="caution">
    <text evidence="12">The sequence shown here is derived from an EMBL/GenBank/DDBJ whole genome shotgun (WGS) entry which is preliminary data.</text>
</comment>
<keyword evidence="6 11" id="KW-0812">Transmembrane</keyword>
<organism evidence="12 13">
    <name type="scientific">Stentor coeruleus</name>
    <dbReference type="NCBI Taxonomy" id="5963"/>
    <lineage>
        <taxon>Eukaryota</taxon>
        <taxon>Sar</taxon>
        <taxon>Alveolata</taxon>
        <taxon>Ciliophora</taxon>
        <taxon>Postciliodesmatophora</taxon>
        <taxon>Heterotrichea</taxon>
        <taxon>Heterotrichida</taxon>
        <taxon>Stentoridae</taxon>
        <taxon>Stentor</taxon>
    </lineage>
</organism>
<dbReference type="EMBL" id="MPUH01000200">
    <property type="protein sequence ID" value="OMJ86624.1"/>
    <property type="molecule type" value="Genomic_DNA"/>
</dbReference>
<dbReference type="PANTHER" id="PTHR22914:SF9">
    <property type="entry name" value="CHITIN SYNTHASE 1"/>
    <property type="match status" value="1"/>
</dbReference>
<evidence type="ECO:0000256" key="2">
    <source>
        <dbReference type="ARBA" id="ARBA00012543"/>
    </source>
</evidence>
<dbReference type="OrthoDB" id="3352955at2759"/>
<dbReference type="Proteomes" id="UP000187209">
    <property type="component" value="Unassembled WGS sequence"/>
</dbReference>
<dbReference type="InterPro" id="IPR004835">
    <property type="entry name" value="Chitin_synth"/>
</dbReference>
<protein>
    <recommendedName>
        <fullName evidence="2">chitin synthase</fullName>
        <ecNumber evidence="2">2.4.1.16</ecNumber>
    </recommendedName>
</protein>
<evidence type="ECO:0000256" key="4">
    <source>
        <dbReference type="ARBA" id="ARBA00022676"/>
    </source>
</evidence>
<evidence type="ECO:0000313" key="13">
    <source>
        <dbReference type="Proteomes" id="UP000187209"/>
    </source>
</evidence>
<evidence type="ECO:0000256" key="7">
    <source>
        <dbReference type="ARBA" id="ARBA00022989"/>
    </source>
</evidence>
<dbReference type="GO" id="GO:0004100">
    <property type="term" value="F:chitin synthase activity"/>
    <property type="evidence" value="ECO:0007669"/>
    <property type="project" value="UniProtKB-EC"/>
</dbReference>
<name>A0A1R2CC80_9CILI</name>
<evidence type="ECO:0000256" key="9">
    <source>
        <dbReference type="ARBA" id="ARBA00023316"/>
    </source>
</evidence>
<dbReference type="AlphaFoldDB" id="A0A1R2CC80"/>